<accession>A0A0W8G4X4</accession>
<name>A0A0W8G4X4_9ZZZZ</name>
<gene>
    <name evidence="5" type="ORF">ASZ90_002057</name>
</gene>
<dbReference type="PANTHER" id="PTHR33154:SF18">
    <property type="entry name" value="ARSENICAL RESISTANCE OPERON REPRESSOR"/>
    <property type="match status" value="1"/>
</dbReference>
<dbReference type="AlphaFoldDB" id="A0A0W8G4X4"/>
<dbReference type="EMBL" id="LNQE01000259">
    <property type="protein sequence ID" value="KUG28097.1"/>
    <property type="molecule type" value="Genomic_DNA"/>
</dbReference>
<sequence>MIDTAKRLKALSDPTRLRIMRLLDHGELCVCDVTAALGLPQSLVSRHLGYLDKTGWASATRKGKWVYYRLAQPSDPVQARVLAALREALPGLPTAGEDHARLLDHLKTKTPAACA</sequence>
<dbReference type="InterPro" id="IPR001845">
    <property type="entry name" value="HTH_ArsR_DNA-bd_dom"/>
</dbReference>
<evidence type="ECO:0000256" key="1">
    <source>
        <dbReference type="ARBA" id="ARBA00023015"/>
    </source>
</evidence>
<evidence type="ECO:0000256" key="3">
    <source>
        <dbReference type="ARBA" id="ARBA00023163"/>
    </source>
</evidence>
<dbReference type="Pfam" id="PF01022">
    <property type="entry name" value="HTH_5"/>
    <property type="match status" value="1"/>
</dbReference>
<dbReference type="GO" id="GO:0003700">
    <property type="term" value="F:DNA-binding transcription factor activity"/>
    <property type="evidence" value="ECO:0007669"/>
    <property type="project" value="InterPro"/>
</dbReference>
<comment type="caution">
    <text evidence="5">The sequence shown here is derived from an EMBL/GenBank/DDBJ whole genome shotgun (WGS) entry which is preliminary data.</text>
</comment>
<evidence type="ECO:0000313" key="5">
    <source>
        <dbReference type="EMBL" id="KUG28097.1"/>
    </source>
</evidence>
<keyword evidence="2" id="KW-0238">DNA-binding</keyword>
<keyword evidence="1" id="KW-0805">Transcription regulation</keyword>
<dbReference type="GO" id="GO:0003677">
    <property type="term" value="F:DNA binding"/>
    <property type="evidence" value="ECO:0007669"/>
    <property type="project" value="UniProtKB-KW"/>
</dbReference>
<feature type="domain" description="HTH arsR-type" evidence="4">
    <location>
        <begin position="1"/>
        <end position="96"/>
    </location>
</feature>
<dbReference type="PANTHER" id="PTHR33154">
    <property type="entry name" value="TRANSCRIPTIONAL REGULATOR, ARSR FAMILY"/>
    <property type="match status" value="1"/>
</dbReference>
<dbReference type="InterPro" id="IPR011991">
    <property type="entry name" value="ArsR-like_HTH"/>
</dbReference>
<dbReference type="CDD" id="cd00090">
    <property type="entry name" value="HTH_ARSR"/>
    <property type="match status" value="1"/>
</dbReference>
<proteinExistence type="predicted"/>
<evidence type="ECO:0000256" key="2">
    <source>
        <dbReference type="ARBA" id="ARBA00023125"/>
    </source>
</evidence>
<keyword evidence="3" id="KW-0804">Transcription</keyword>
<dbReference type="PROSITE" id="PS50987">
    <property type="entry name" value="HTH_ARSR_2"/>
    <property type="match status" value="1"/>
</dbReference>
<dbReference type="Gene3D" id="1.10.10.10">
    <property type="entry name" value="Winged helix-like DNA-binding domain superfamily/Winged helix DNA-binding domain"/>
    <property type="match status" value="1"/>
</dbReference>
<dbReference type="SMART" id="SM00418">
    <property type="entry name" value="HTH_ARSR"/>
    <property type="match status" value="1"/>
</dbReference>
<organism evidence="5">
    <name type="scientific">hydrocarbon metagenome</name>
    <dbReference type="NCBI Taxonomy" id="938273"/>
    <lineage>
        <taxon>unclassified sequences</taxon>
        <taxon>metagenomes</taxon>
        <taxon>ecological metagenomes</taxon>
    </lineage>
</organism>
<dbReference type="InterPro" id="IPR036390">
    <property type="entry name" value="WH_DNA-bd_sf"/>
</dbReference>
<protein>
    <submittedName>
        <fullName evidence="5">Arsenical resistance operon repressor</fullName>
    </submittedName>
</protein>
<dbReference type="NCBIfam" id="NF033788">
    <property type="entry name" value="HTH_metalloreg"/>
    <property type="match status" value="1"/>
</dbReference>
<dbReference type="InterPro" id="IPR036388">
    <property type="entry name" value="WH-like_DNA-bd_sf"/>
</dbReference>
<dbReference type="InterPro" id="IPR051081">
    <property type="entry name" value="HTH_MetalResp_TranReg"/>
</dbReference>
<dbReference type="PRINTS" id="PR00778">
    <property type="entry name" value="HTHARSR"/>
</dbReference>
<reference evidence="5" key="1">
    <citation type="journal article" date="2015" name="Proc. Natl. Acad. Sci. U.S.A.">
        <title>Networks of energetic and metabolic interactions define dynamics in microbial communities.</title>
        <authorList>
            <person name="Embree M."/>
            <person name="Liu J.K."/>
            <person name="Al-Bassam M.M."/>
            <person name="Zengler K."/>
        </authorList>
    </citation>
    <scope>NUCLEOTIDE SEQUENCE</scope>
</reference>
<dbReference type="SUPFAM" id="SSF46785">
    <property type="entry name" value="Winged helix' DNA-binding domain"/>
    <property type="match status" value="1"/>
</dbReference>
<evidence type="ECO:0000259" key="4">
    <source>
        <dbReference type="PROSITE" id="PS50987"/>
    </source>
</evidence>